<evidence type="ECO:0000313" key="5">
    <source>
        <dbReference type="Proteomes" id="UP000251485"/>
    </source>
</evidence>
<evidence type="ECO:0000256" key="2">
    <source>
        <dbReference type="ARBA" id="ARBA00022525"/>
    </source>
</evidence>
<dbReference type="PANTHER" id="PTHR38340:SF1">
    <property type="entry name" value="S-LAYER PROTEIN"/>
    <property type="match status" value="1"/>
</dbReference>
<sequence>MKLPLFLVVKTDIVFTLKISNDKDPDQFIEHLIALSHVYQDKNSQLLAHRYTIVTMDGFILTINENNNQLREVSYNFSYLEKYNQQEKLQQLSVNDDKHTLSIQSDNKTKLIQLLPELQYSGFSSGEHLKLNLQGNSKNNHYAGITAHSSIELSRGYDNYQVSSLLAKNRNEKITISLSDNDKQLTSDCTSHFFLSDVSGFDLMFSDGVLSHRYNPDAHIKLVFDTESVSAIFNSGMTLQFIDKDNRVFHLPKPDSGQRLLIPTITLDVRLSHQSDVLMIPPSLRLNKEALSLYPQYFHREEPSSRSTQLQRIISTQTLEPYPLKVTELLRDDIAVNDNQPVNSILSLNKLFSNRSQDIFSQAIDLLPMIELMDGDDIVVNHNQSSSVIDGGKGDDHIVVNEGHHILIAGEGNDNLNGGSGHDLFISTSGNDYLSGGIGNNVYIVQKRHGEVTVYDEGEMSHVFVSGLSEHEKLISSQVGEDWQYRTTDNQFILTVKTTRVGKAENNTVKVVEKQQILSPRALATIIQQMAQLNQQQLSTMQGSDVIPSSNWSPLAVVVKHL</sequence>
<dbReference type="GO" id="GO:0005509">
    <property type="term" value="F:calcium ion binding"/>
    <property type="evidence" value="ECO:0007669"/>
    <property type="project" value="InterPro"/>
</dbReference>
<dbReference type="Proteomes" id="UP000251485">
    <property type="component" value="Unassembled WGS sequence"/>
</dbReference>
<protein>
    <submittedName>
        <fullName evidence="4">RTX family protein</fullName>
    </submittedName>
</protein>
<proteinExistence type="predicted"/>
<evidence type="ECO:0000313" key="4">
    <source>
        <dbReference type="EMBL" id="SPY94656.1"/>
    </source>
</evidence>
<dbReference type="PRINTS" id="PR00313">
    <property type="entry name" value="CABNDNGRPT"/>
</dbReference>
<evidence type="ECO:0000256" key="1">
    <source>
        <dbReference type="ARBA" id="ARBA00004613"/>
    </source>
</evidence>
<name>A0A2X2BN34_PROMI</name>
<dbReference type="PANTHER" id="PTHR38340">
    <property type="entry name" value="S-LAYER PROTEIN"/>
    <property type="match status" value="1"/>
</dbReference>
<dbReference type="EMBL" id="UAUE01000004">
    <property type="protein sequence ID" value="SPY94656.1"/>
    <property type="molecule type" value="Genomic_DNA"/>
</dbReference>
<keyword evidence="2" id="KW-0964">Secreted</keyword>
<dbReference type="InterPro" id="IPR001343">
    <property type="entry name" value="Hemolysn_Ca-bd"/>
</dbReference>
<comment type="subcellular location">
    <subcellularLocation>
        <location evidence="1">Secreted</location>
    </subcellularLocation>
</comment>
<dbReference type="Gene3D" id="2.150.10.10">
    <property type="entry name" value="Serralysin-like metalloprotease, C-terminal"/>
    <property type="match status" value="1"/>
</dbReference>
<reference evidence="4 5" key="1">
    <citation type="submission" date="2018-06" db="EMBL/GenBank/DDBJ databases">
        <authorList>
            <consortium name="Pathogen Informatics"/>
            <person name="Doyle S."/>
        </authorList>
    </citation>
    <scope>NUCLEOTIDE SEQUENCE [LARGE SCALE GENOMIC DNA]</scope>
    <source>
        <strain evidence="4 5">NCTC10975</strain>
    </source>
</reference>
<evidence type="ECO:0000256" key="3">
    <source>
        <dbReference type="ARBA" id="ARBA00022837"/>
    </source>
</evidence>
<dbReference type="GO" id="GO:0005576">
    <property type="term" value="C:extracellular region"/>
    <property type="evidence" value="ECO:0007669"/>
    <property type="project" value="UniProtKB-SubCell"/>
</dbReference>
<dbReference type="AlphaFoldDB" id="A0A2X2BN34"/>
<gene>
    <name evidence="4" type="primary">apxIA</name>
    <name evidence="4" type="ORF">NCTC10975_01003</name>
</gene>
<keyword evidence="3" id="KW-0106">Calcium</keyword>
<dbReference type="InterPro" id="IPR011049">
    <property type="entry name" value="Serralysin-like_metalloprot_C"/>
</dbReference>
<dbReference type="InterPro" id="IPR050557">
    <property type="entry name" value="RTX_toxin/Mannuronan_C5-epim"/>
</dbReference>
<accession>A0A2X2BN34</accession>
<dbReference type="Pfam" id="PF00353">
    <property type="entry name" value="HemolysinCabind"/>
    <property type="match status" value="2"/>
</dbReference>
<dbReference type="SUPFAM" id="SSF51120">
    <property type="entry name" value="beta-Roll"/>
    <property type="match status" value="1"/>
</dbReference>
<organism evidence="4 5">
    <name type="scientific">Proteus mirabilis</name>
    <dbReference type="NCBI Taxonomy" id="584"/>
    <lineage>
        <taxon>Bacteria</taxon>
        <taxon>Pseudomonadati</taxon>
        <taxon>Pseudomonadota</taxon>
        <taxon>Gammaproteobacteria</taxon>
        <taxon>Enterobacterales</taxon>
        <taxon>Morganellaceae</taxon>
        <taxon>Proteus</taxon>
    </lineage>
</organism>